<evidence type="ECO:0000313" key="1">
    <source>
        <dbReference type="EMBL" id="ALN66316.1"/>
    </source>
</evidence>
<reference evidence="1 3" key="1">
    <citation type="submission" date="2015-11" db="EMBL/GenBank/DDBJ databases">
        <title>Comparative analysis of genome sequences of three different virulent isolates of white spot syndrome virus.</title>
        <authorList>
            <person name="Gao M."/>
            <person name="Yang F."/>
            <person name="Xu L."/>
            <person name="Li F."/>
        </authorList>
    </citation>
    <scope>NUCLEOTIDE SEQUENCE [LARGE SCALE GENOMIC DNA]</scope>
    <source>
        <strain evidence="1 3">CN03</strain>
    </source>
</reference>
<dbReference type="Proteomes" id="UP000267516">
    <property type="component" value="Segment"/>
</dbReference>
<sequence length="125" mass="14494">MASPAPAAPSPYTKLDSKLLSSEELKELTSYVSTSSRRSDMKKHLLHLFEEHEKIFQFIQGKHKFSLYTLDFEIFYVMLNILLVEVKNILSPIPLLFDRNLQPVRRLWMFHNGPASPERCSRSLG</sequence>
<dbReference type="Proteomes" id="UP000267277">
    <property type="component" value="Segment"/>
</dbReference>
<reference evidence="2" key="2">
    <citation type="journal article" date="2018" name="Aquaculture">
        <title>Complete genome sequence of a white spot syndrome virus associated with a disease incursion in Australia.</title>
        <authorList>
            <person name="Oakey J."/>
            <person name="Smith C.S."/>
        </authorList>
    </citation>
    <scope>NUCLEOTIDE SEQUENCE [LARGE SCALE GENOMIC DNA]</scope>
    <source>
        <strain evidence="2">WSSV-AU</strain>
    </source>
</reference>
<evidence type="ECO:0000313" key="3">
    <source>
        <dbReference type="Proteomes" id="UP000267277"/>
    </source>
</evidence>
<name>A0A0S2E6B6_9VIRU</name>
<protein>
    <submittedName>
        <fullName evidence="2">ORF158</fullName>
    </submittedName>
</protein>
<organism evidence="1 3">
    <name type="scientific">White spot syndrome virus</name>
    <dbReference type="NCBI Taxonomy" id="342409"/>
    <lineage>
        <taxon>Viruses</taxon>
        <taxon>Viruses incertae sedis</taxon>
        <taxon>Naldaviricetes</taxon>
        <taxon>Nimaviridae</taxon>
        <taxon>Whispovirus</taxon>
    </lineage>
</organism>
<evidence type="ECO:0000313" key="2">
    <source>
        <dbReference type="EMBL" id="ATU83554.1"/>
    </source>
</evidence>
<dbReference type="EMBL" id="MF768985">
    <property type="protein sequence ID" value="ATU83554.1"/>
    <property type="molecule type" value="Genomic_DNA"/>
</dbReference>
<proteinExistence type="predicted"/>
<accession>A0A0S2E6B6</accession>
<dbReference type="EMBL" id="KT995471">
    <property type="protein sequence ID" value="ALN66316.1"/>
    <property type="molecule type" value="Genomic_DNA"/>
</dbReference>